<dbReference type="GO" id="GO:0009055">
    <property type="term" value="F:electron transfer activity"/>
    <property type="evidence" value="ECO:0007669"/>
    <property type="project" value="TreeGrafter"/>
</dbReference>
<dbReference type="PROSITE" id="PS51354">
    <property type="entry name" value="GLUTAREDOXIN_2"/>
    <property type="match status" value="1"/>
</dbReference>
<sequence length="83" mass="9776">MKVEMYTLSTCPWCNKTKEFFKEKNIDFNYIDYDLADDEEKKRIIADMRQSAGQTSFPFVKIDDEVVVGYDIDKYEELIAKAS</sequence>
<dbReference type="GO" id="GO:0045454">
    <property type="term" value="P:cell redox homeostasis"/>
    <property type="evidence" value="ECO:0007669"/>
    <property type="project" value="TreeGrafter"/>
</dbReference>
<feature type="domain" description="Glutaredoxin" evidence="1">
    <location>
        <begin position="3"/>
        <end position="67"/>
    </location>
</feature>
<organism evidence="2">
    <name type="scientific">marine sediment metagenome</name>
    <dbReference type="NCBI Taxonomy" id="412755"/>
    <lineage>
        <taxon>unclassified sequences</taxon>
        <taxon>metagenomes</taxon>
        <taxon>ecological metagenomes</taxon>
    </lineage>
</organism>
<comment type="caution">
    <text evidence="2">The sequence shown here is derived from an EMBL/GenBank/DDBJ whole genome shotgun (WGS) entry which is preliminary data.</text>
</comment>
<accession>A0A0F9MUQ0</accession>
<dbReference type="AlphaFoldDB" id="A0A0F9MUQ0"/>
<dbReference type="SUPFAM" id="SSF52833">
    <property type="entry name" value="Thioredoxin-like"/>
    <property type="match status" value="1"/>
</dbReference>
<protein>
    <recommendedName>
        <fullName evidence="1">Glutaredoxin domain-containing protein</fullName>
    </recommendedName>
</protein>
<name>A0A0F9MUQ0_9ZZZZ</name>
<dbReference type="PANTHER" id="PTHR34386:SF1">
    <property type="entry name" value="GLUTAREDOXIN-LIKE PROTEIN NRDH"/>
    <property type="match status" value="1"/>
</dbReference>
<proteinExistence type="predicted"/>
<dbReference type="PANTHER" id="PTHR34386">
    <property type="entry name" value="GLUTAREDOXIN"/>
    <property type="match status" value="1"/>
</dbReference>
<reference evidence="2" key="1">
    <citation type="journal article" date="2015" name="Nature">
        <title>Complex archaea that bridge the gap between prokaryotes and eukaryotes.</title>
        <authorList>
            <person name="Spang A."/>
            <person name="Saw J.H."/>
            <person name="Jorgensen S.L."/>
            <person name="Zaremba-Niedzwiedzka K."/>
            <person name="Martijn J."/>
            <person name="Lind A.E."/>
            <person name="van Eijk R."/>
            <person name="Schleper C."/>
            <person name="Guy L."/>
            <person name="Ettema T.J."/>
        </authorList>
    </citation>
    <scope>NUCLEOTIDE SEQUENCE</scope>
</reference>
<dbReference type="EMBL" id="LAZR01008200">
    <property type="protein sequence ID" value="KKM80340.1"/>
    <property type="molecule type" value="Genomic_DNA"/>
</dbReference>
<evidence type="ECO:0000259" key="1">
    <source>
        <dbReference type="Pfam" id="PF00462"/>
    </source>
</evidence>
<dbReference type="InterPro" id="IPR036249">
    <property type="entry name" value="Thioredoxin-like_sf"/>
</dbReference>
<dbReference type="InterPro" id="IPR051548">
    <property type="entry name" value="Grx-like_ET"/>
</dbReference>
<dbReference type="InterPro" id="IPR002109">
    <property type="entry name" value="Glutaredoxin"/>
</dbReference>
<dbReference type="Gene3D" id="3.40.30.10">
    <property type="entry name" value="Glutaredoxin"/>
    <property type="match status" value="1"/>
</dbReference>
<gene>
    <name evidence="2" type="ORF">LCGC14_1340830</name>
</gene>
<dbReference type="CDD" id="cd02976">
    <property type="entry name" value="NrdH"/>
    <property type="match status" value="1"/>
</dbReference>
<dbReference type="Pfam" id="PF00462">
    <property type="entry name" value="Glutaredoxin"/>
    <property type="match status" value="1"/>
</dbReference>
<evidence type="ECO:0000313" key="2">
    <source>
        <dbReference type="EMBL" id="KKM80340.1"/>
    </source>
</evidence>